<feature type="binding site" evidence="12">
    <location>
        <position position="600"/>
    </location>
    <ligand>
        <name>ATP</name>
        <dbReference type="ChEBI" id="CHEBI:30616"/>
    </ligand>
</feature>
<dbReference type="GO" id="GO:0004674">
    <property type="term" value="F:protein serine/threonine kinase activity"/>
    <property type="evidence" value="ECO:0007669"/>
    <property type="project" value="UniProtKB-KW"/>
</dbReference>
<evidence type="ECO:0000256" key="7">
    <source>
        <dbReference type="ARBA" id="ARBA00022741"/>
    </source>
</evidence>
<feature type="domain" description="Protein kinase" evidence="14">
    <location>
        <begin position="567"/>
        <end position="868"/>
    </location>
</feature>
<dbReference type="GO" id="GO:0005524">
    <property type="term" value="F:ATP binding"/>
    <property type="evidence" value="ECO:0007669"/>
    <property type="project" value="UniProtKB-UniRule"/>
</dbReference>
<name>A0A8K0CXH3_IGNLU</name>
<proteinExistence type="inferred from homology"/>
<evidence type="ECO:0000256" key="8">
    <source>
        <dbReference type="ARBA" id="ARBA00022777"/>
    </source>
</evidence>
<accession>A0A8K0CXH3</accession>
<evidence type="ECO:0000256" key="11">
    <source>
        <dbReference type="ARBA" id="ARBA00048679"/>
    </source>
</evidence>
<protein>
    <recommendedName>
        <fullName evidence="2">non-specific serine/threonine protein kinase</fullName>
        <ecNumber evidence="2">2.7.11.1</ecNumber>
    </recommendedName>
</protein>
<dbReference type="InterPro" id="IPR036322">
    <property type="entry name" value="WD40_repeat_dom_sf"/>
</dbReference>
<keyword evidence="8" id="KW-0418">Kinase</keyword>
<comment type="caution">
    <text evidence="15">The sequence shown here is derived from an EMBL/GenBank/DDBJ whole genome shotgun (WGS) entry which is preliminary data.</text>
</comment>
<keyword evidence="5" id="KW-0808">Transferase</keyword>
<reference evidence="15" key="1">
    <citation type="submission" date="2019-08" db="EMBL/GenBank/DDBJ databases">
        <title>The genome of the North American firefly Photinus pyralis.</title>
        <authorList>
            <consortium name="Photinus pyralis genome working group"/>
            <person name="Fallon T.R."/>
            <person name="Sander Lower S.E."/>
            <person name="Weng J.-K."/>
        </authorList>
    </citation>
    <scope>NUCLEOTIDE SEQUENCE</scope>
    <source>
        <strain evidence="15">TRF0915ILg1</strain>
        <tissue evidence="15">Whole body</tissue>
    </source>
</reference>
<dbReference type="PANTHER" id="PTHR23257:SF958">
    <property type="entry name" value="SERINE_THREONINE-PROTEIN KINASE WNK4"/>
    <property type="match status" value="1"/>
</dbReference>
<dbReference type="Gene3D" id="1.10.10.2200">
    <property type="match status" value="1"/>
</dbReference>
<comment type="catalytic activity">
    <reaction evidence="11">
        <text>L-seryl-[protein] + ATP = O-phospho-L-seryl-[protein] + ADP + H(+)</text>
        <dbReference type="Rhea" id="RHEA:17989"/>
        <dbReference type="Rhea" id="RHEA-COMP:9863"/>
        <dbReference type="Rhea" id="RHEA-COMP:11604"/>
        <dbReference type="ChEBI" id="CHEBI:15378"/>
        <dbReference type="ChEBI" id="CHEBI:29999"/>
        <dbReference type="ChEBI" id="CHEBI:30616"/>
        <dbReference type="ChEBI" id="CHEBI:83421"/>
        <dbReference type="ChEBI" id="CHEBI:456216"/>
        <dbReference type="EC" id="2.7.11.1"/>
    </reaction>
</comment>
<keyword evidence="9 12" id="KW-0067">ATP-binding</keyword>
<dbReference type="SUPFAM" id="SSF56112">
    <property type="entry name" value="Protein kinase-like (PK-like)"/>
    <property type="match status" value="1"/>
</dbReference>
<dbReference type="InterPro" id="IPR056602">
    <property type="entry name" value="Beta-prop_LRRK2"/>
</dbReference>
<evidence type="ECO:0000256" key="9">
    <source>
        <dbReference type="ARBA" id="ARBA00022840"/>
    </source>
</evidence>
<dbReference type="PROSITE" id="PS50011">
    <property type="entry name" value="PROTEIN_KINASE_DOM"/>
    <property type="match status" value="1"/>
</dbReference>
<dbReference type="GO" id="GO:0007165">
    <property type="term" value="P:signal transduction"/>
    <property type="evidence" value="ECO:0007669"/>
    <property type="project" value="TreeGrafter"/>
</dbReference>
<keyword evidence="16" id="KW-1185">Reference proteome</keyword>
<evidence type="ECO:0000256" key="5">
    <source>
        <dbReference type="ARBA" id="ARBA00022679"/>
    </source>
</evidence>
<dbReference type="EC" id="2.7.11.1" evidence="2"/>
<dbReference type="PROSITE" id="PS00108">
    <property type="entry name" value="PROTEIN_KINASE_ST"/>
    <property type="match status" value="1"/>
</dbReference>
<dbReference type="InterPro" id="IPR032171">
    <property type="entry name" value="COR-A"/>
</dbReference>
<dbReference type="FunFam" id="1.10.510.10:FF:000749">
    <property type="entry name" value="Leucine-rich repeat kinase, isoform C"/>
    <property type="match status" value="1"/>
</dbReference>
<dbReference type="EMBL" id="VTPC01007218">
    <property type="protein sequence ID" value="KAF2894229.1"/>
    <property type="molecule type" value="Genomic_DNA"/>
</dbReference>
<evidence type="ECO:0000259" key="14">
    <source>
        <dbReference type="PROSITE" id="PS50011"/>
    </source>
</evidence>
<feature type="region of interest" description="Disordered" evidence="13">
    <location>
        <begin position="459"/>
        <end position="495"/>
    </location>
</feature>
<evidence type="ECO:0000256" key="3">
    <source>
        <dbReference type="ARBA" id="ARBA00022527"/>
    </source>
</evidence>
<gene>
    <name evidence="15" type="ORF">ILUMI_11954</name>
</gene>
<evidence type="ECO:0000313" key="15">
    <source>
        <dbReference type="EMBL" id="KAF2894229.1"/>
    </source>
</evidence>
<evidence type="ECO:0000313" key="16">
    <source>
        <dbReference type="Proteomes" id="UP000801492"/>
    </source>
</evidence>
<dbReference type="InterPro" id="IPR050167">
    <property type="entry name" value="Ser_Thr_protein_kinase"/>
</dbReference>
<organism evidence="15 16">
    <name type="scientific">Ignelater luminosus</name>
    <name type="common">Cucubano</name>
    <name type="synonym">Pyrophorus luminosus</name>
    <dbReference type="NCBI Taxonomy" id="2038154"/>
    <lineage>
        <taxon>Eukaryota</taxon>
        <taxon>Metazoa</taxon>
        <taxon>Ecdysozoa</taxon>
        <taxon>Arthropoda</taxon>
        <taxon>Hexapoda</taxon>
        <taxon>Insecta</taxon>
        <taxon>Pterygota</taxon>
        <taxon>Neoptera</taxon>
        <taxon>Endopterygota</taxon>
        <taxon>Coleoptera</taxon>
        <taxon>Polyphaga</taxon>
        <taxon>Elateriformia</taxon>
        <taxon>Elateroidea</taxon>
        <taxon>Elateridae</taxon>
        <taxon>Agrypninae</taxon>
        <taxon>Pyrophorini</taxon>
        <taxon>Ignelater</taxon>
    </lineage>
</organism>
<dbReference type="Proteomes" id="UP000801492">
    <property type="component" value="Unassembled WGS sequence"/>
</dbReference>
<dbReference type="Pfam" id="PF00069">
    <property type="entry name" value="Pkinase"/>
    <property type="match status" value="1"/>
</dbReference>
<evidence type="ECO:0000256" key="10">
    <source>
        <dbReference type="ARBA" id="ARBA00047899"/>
    </source>
</evidence>
<dbReference type="InterPro" id="IPR017441">
    <property type="entry name" value="Protein_kinase_ATP_BS"/>
</dbReference>
<comment type="similarity">
    <text evidence="1">Belongs to the protein kinase superfamily. TKL Ser/Thr protein kinase family. ROCO subfamily.</text>
</comment>
<dbReference type="Gene3D" id="1.10.510.10">
    <property type="entry name" value="Transferase(Phosphotransferase) domain 1"/>
    <property type="match status" value="1"/>
</dbReference>
<dbReference type="InterPro" id="IPR000719">
    <property type="entry name" value="Prot_kinase_dom"/>
</dbReference>
<dbReference type="PROSITE" id="PS00107">
    <property type="entry name" value="PROTEIN_KINASE_ATP"/>
    <property type="match status" value="1"/>
</dbReference>
<evidence type="ECO:0000256" key="13">
    <source>
        <dbReference type="SAM" id="MobiDB-lite"/>
    </source>
</evidence>
<keyword evidence="7 12" id="KW-0547">Nucleotide-binding</keyword>
<comment type="catalytic activity">
    <reaction evidence="10">
        <text>L-threonyl-[protein] + ATP = O-phospho-L-threonyl-[protein] + ADP + H(+)</text>
        <dbReference type="Rhea" id="RHEA:46608"/>
        <dbReference type="Rhea" id="RHEA-COMP:11060"/>
        <dbReference type="Rhea" id="RHEA-COMP:11605"/>
        <dbReference type="ChEBI" id="CHEBI:15378"/>
        <dbReference type="ChEBI" id="CHEBI:30013"/>
        <dbReference type="ChEBI" id="CHEBI:30616"/>
        <dbReference type="ChEBI" id="CHEBI:61977"/>
        <dbReference type="ChEBI" id="CHEBI:456216"/>
        <dbReference type="EC" id="2.7.11.1"/>
    </reaction>
</comment>
<keyword evidence="3" id="KW-0723">Serine/threonine-protein kinase</keyword>
<evidence type="ECO:0000256" key="1">
    <source>
        <dbReference type="ARBA" id="ARBA00008171"/>
    </source>
</evidence>
<dbReference type="GO" id="GO:0005737">
    <property type="term" value="C:cytoplasm"/>
    <property type="evidence" value="ECO:0007669"/>
    <property type="project" value="TreeGrafter"/>
</dbReference>
<dbReference type="InterPro" id="IPR011009">
    <property type="entry name" value="Kinase-like_dom_sf"/>
</dbReference>
<dbReference type="Pfam" id="PF23748">
    <property type="entry name" value="Beta-prop_LRRK2"/>
    <property type="match status" value="1"/>
</dbReference>
<dbReference type="Pfam" id="PF16095">
    <property type="entry name" value="COR-A"/>
    <property type="match status" value="1"/>
</dbReference>
<evidence type="ECO:0000256" key="12">
    <source>
        <dbReference type="PROSITE-ProRule" id="PRU10141"/>
    </source>
</evidence>
<keyword evidence="6" id="KW-0677">Repeat</keyword>
<evidence type="ECO:0000256" key="6">
    <source>
        <dbReference type="ARBA" id="ARBA00022737"/>
    </source>
</evidence>
<dbReference type="SUPFAM" id="SSF50978">
    <property type="entry name" value="WD40 repeat-like"/>
    <property type="match status" value="1"/>
</dbReference>
<dbReference type="AlphaFoldDB" id="A0A8K0CXH3"/>
<dbReference type="PANTHER" id="PTHR23257">
    <property type="entry name" value="SERINE-THREONINE PROTEIN KINASE"/>
    <property type="match status" value="1"/>
</dbReference>
<dbReference type="OrthoDB" id="10252328at2759"/>
<sequence>MERRLNGLDPVLTAEQYRYTVTNEMQLRYNRTFRDWAELHQATLFLHDNGVLLHYDDATLKDLYFLDPQWLCDMLAHVVTIREINPFARSGIMKLDDLKHIFKASNIGPIDTKDYIVNLLNKFEVALTWDSRTLLIPSLLPSEEDMYLAQIHPGQYHPIVKVKVPLRSRGWAIRNKKITVSPKSVLYNECSTSKGKFTMSMPSTSQTNLEEMNADNIPYQVASRSSGKSITRLLLMSYFPSGFWSRLISRILADDTIVDIIRSFFILPKDVAQDVELAKLLDLKAEWVLWQTGLQLKYGDITLFKMREILQTSDACYRQLKFKLKQDGIWCDVDLQNTSILEIYFPVDSLVIKPILNEDANLNKHRFTEELIIDCTTESTSQLLALAVDHIDILLEDWYPTLGTRFVHTSEGKFLVTRLVPCPKCLFAATEMDEHNMDQNDYSSRHLFENLMHIEEDEPSYNNQRRVRKSQESYTSECDSGVGPDSTDSSRMPSIEGHPNIQLEEQINNPMSIQVYYSWMVEECILAAYGNKSVTCPNHSDIPLALVAPDVIFLDLGERYLIKSENIKKGHLLGRGAFGFVFKGTCKNRGTNAVIDVAMKMLQPVHPGPNSRQSALIAYKAAQGKWDRDPLQYACKAYCTARQELNILLSLRHPNIVPFVGVCSSPLALVLDLAPQGALDLVLRHYRRSGAKVGPYTLQAIILQVAKAIEYLHRQHIIYRDLKSENVLVWEMPPPFVDHPEHPVHIKVADYGISRLTLPSGTKGFGGTEGFMAPEIMRYNGEEEYTEKVDCFSFGMFIYELLTLHQPFEGHESVKECILEGGRPPLSYRETLYPSYCLDLMVLCWSQQPKDRPSASQIVSIASAPEFVHLSDVVSLKHSAHVTASASAPVSHITDDGLSGSEMWLMCANSRVDLLLASNRGWLQYHSMALPIRPTAVCTVVNTVWIGDCVGQIHAYSATDGYKLFSYALESSNNASVNALLYLSSLKRVACGLSNGRLFLLNSEAIPSTPTSAEGSFVMTELGSTFILHSLCAVFIENGLTCELWCGQSHGQISIYSIKEHVVTNQETINHFQPIIENINVLNVISCDNYVYSYISPGCIVYQWKQKSRSIVNKLDCSKLVPCSESLKSIAIEEHLSPTNCQVTSLAVLHEELYIGTTWGCIIIAERSSLRPITIFRPYEEEVRAIVPLAVCKSSNANHENTPLLATIGRGYRSLLTRYTDVPVNIGNTLQSPVSSNSFSVTNKQNMFVLLWRAEHWGTT</sequence>
<evidence type="ECO:0000256" key="2">
    <source>
        <dbReference type="ARBA" id="ARBA00012513"/>
    </source>
</evidence>
<keyword evidence="4" id="KW-0433">Leucine-rich repeat</keyword>
<dbReference type="FunFam" id="3.30.200.20:FF:000803">
    <property type="entry name" value="Probable serine/threonine-protein kinase roco4"/>
    <property type="match status" value="1"/>
</dbReference>
<dbReference type="InterPro" id="IPR008271">
    <property type="entry name" value="Ser/Thr_kinase_AS"/>
</dbReference>
<evidence type="ECO:0000256" key="4">
    <source>
        <dbReference type="ARBA" id="ARBA00022614"/>
    </source>
</evidence>
<dbReference type="SMART" id="SM00220">
    <property type="entry name" value="S_TKc"/>
    <property type="match status" value="1"/>
</dbReference>